<proteinExistence type="inferred from homology"/>
<name>A0A4P6K0E1_KTERU</name>
<dbReference type="InterPro" id="IPR050638">
    <property type="entry name" value="AA-Vitamin_Transporters"/>
</dbReference>
<sequence length="301" mass="31972">MSARNTSRRDFWLIVCAAISWGTTGIANQAIYAHTATNASSLAFWRLAIAVPLFLGACGLLLGWRRFLQVKPRDAGIMVLMGGMQGLSQFGYSAAIPYAGVTVSTLIAISVAPVLVAVFSTLIARERPRFYTVIALVTALCGLFLLVEARSQPGTGNVSLPGIALSFLSACGYAGFLLSGHIVSSRYHPLHVSTIAFSVGALFLLLLSLPGGLVVSYGWRDWLILLYLGCVPTALAYGLFQFGMRSLSATVVSIVTLCEPLTAALLAWLLFHEELGLLGLLGAVLMLGAMLLILLTSTSSK</sequence>
<feature type="transmembrane region" description="Helical" evidence="6">
    <location>
        <begin position="277"/>
        <end position="295"/>
    </location>
</feature>
<keyword evidence="9" id="KW-1185">Reference proteome</keyword>
<gene>
    <name evidence="8" type="ORF">EPA93_34820</name>
</gene>
<evidence type="ECO:0000256" key="4">
    <source>
        <dbReference type="ARBA" id="ARBA00022989"/>
    </source>
</evidence>
<dbReference type="Proteomes" id="UP000290365">
    <property type="component" value="Chromosome"/>
</dbReference>
<dbReference type="GO" id="GO:0016020">
    <property type="term" value="C:membrane"/>
    <property type="evidence" value="ECO:0007669"/>
    <property type="project" value="UniProtKB-SubCell"/>
</dbReference>
<dbReference type="OrthoDB" id="150760at2"/>
<evidence type="ECO:0000256" key="2">
    <source>
        <dbReference type="ARBA" id="ARBA00007362"/>
    </source>
</evidence>
<keyword evidence="5 6" id="KW-0472">Membrane</keyword>
<dbReference type="KEGG" id="kbs:EPA93_34820"/>
<dbReference type="PANTHER" id="PTHR32322">
    <property type="entry name" value="INNER MEMBRANE TRANSPORTER"/>
    <property type="match status" value="1"/>
</dbReference>
<dbReference type="SUPFAM" id="SSF103481">
    <property type="entry name" value="Multidrug resistance efflux transporter EmrE"/>
    <property type="match status" value="2"/>
</dbReference>
<evidence type="ECO:0000259" key="7">
    <source>
        <dbReference type="Pfam" id="PF00892"/>
    </source>
</evidence>
<evidence type="ECO:0000256" key="6">
    <source>
        <dbReference type="SAM" id="Phobius"/>
    </source>
</evidence>
<comment type="similarity">
    <text evidence="2">Belongs to the EamA transporter family.</text>
</comment>
<feature type="domain" description="EamA" evidence="7">
    <location>
        <begin position="161"/>
        <end position="294"/>
    </location>
</feature>
<dbReference type="EMBL" id="CP035758">
    <property type="protein sequence ID" value="QBD80866.1"/>
    <property type="molecule type" value="Genomic_DNA"/>
</dbReference>
<feature type="domain" description="EamA" evidence="7">
    <location>
        <begin position="12"/>
        <end position="147"/>
    </location>
</feature>
<feature type="transmembrane region" description="Helical" evidence="6">
    <location>
        <begin position="190"/>
        <end position="210"/>
    </location>
</feature>
<evidence type="ECO:0000256" key="5">
    <source>
        <dbReference type="ARBA" id="ARBA00023136"/>
    </source>
</evidence>
<keyword evidence="4 6" id="KW-1133">Transmembrane helix</keyword>
<reference evidence="8 9" key="1">
    <citation type="submission" date="2019-01" db="EMBL/GenBank/DDBJ databases">
        <title>Ktedonosporobacter rubrisoli SCAWS-G2.</title>
        <authorList>
            <person name="Huang Y."/>
            <person name="Yan B."/>
        </authorList>
    </citation>
    <scope>NUCLEOTIDE SEQUENCE [LARGE SCALE GENOMIC DNA]</scope>
    <source>
        <strain evidence="8 9">SCAWS-G2</strain>
    </source>
</reference>
<dbReference type="RefSeq" id="WP_129891928.1">
    <property type="nucleotide sequence ID" value="NZ_CP035758.1"/>
</dbReference>
<protein>
    <submittedName>
        <fullName evidence="8">EamA family transporter</fullName>
    </submittedName>
</protein>
<dbReference type="PANTHER" id="PTHR32322:SF2">
    <property type="entry name" value="EAMA DOMAIN-CONTAINING PROTEIN"/>
    <property type="match status" value="1"/>
</dbReference>
<accession>A0A4P6K0E1</accession>
<evidence type="ECO:0000256" key="3">
    <source>
        <dbReference type="ARBA" id="ARBA00022692"/>
    </source>
</evidence>
<comment type="subcellular location">
    <subcellularLocation>
        <location evidence="1">Membrane</location>
        <topology evidence="1">Multi-pass membrane protein</topology>
    </subcellularLocation>
</comment>
<feature type="transmembrane region" description="Helical" evidence="6">
    <location>
        <begin position="159"/>
        <end position="178"/>
    </location>
</feature>
<feature type="transmembrane region" description="Helical" evidence="6">
    <location>
        <begin position="98"/>
        <end position="123"/>
    </location>
</feature>
<feature type="transmembrane region" description="Helical" evidence="6">
    <location>
        <begin position="75"/>
        <end position="92"/>
    </location>
</feature>
<feature type="transmembrane region" description="Helical" evidence="6">
    <location>
        <begin position="12"/>
        <end position="31"/>
    </location>
</feature>
<dbReference type="Pfam" id="PF00892">
    <property type="entry name" value="EamA"/>
    <property type="match status" value="2"/>
</dbReference>
<feature type="transmembrane region" description="Helical" evidence="6">
    <location>
        <begin position="130"/>
        <end position="147"/>
    </location>
</feature>
<feature type="transmembrane region" description="Helical" evidence="6">
    <location>
        <begin position="222"/>
        <end position="240"/>
    </location>
</feature>
<feature type="transmembrane region" description="Helical" evidence="6">
    <location>
        <begin position="43"/>
        <end position="63"/>
    </location>
</feature>
<dbReference type="AlphaFoldDB" id="A0A4P6K0E1"/>
<feature type="transmembrane region" description="Helical" evidence="6">
    <location>
        <begin position="247"/>
        <end position="271"/>
    </location>
</feature>
<keyword evidence="3 6" id="KW-0812">Transmembrane</keyword>
<dbReference type="InterPro" id="IPR037185">
    <property type="entry name" value="EmrE-like"/>
</dbReference>
<evidence type="ECO:0000313" key="9">
    <source>
        <dbReference type="Proteomes" id="UP000290365"/>
    </source>
</evidence>
<organism evidence="8 9">
    <name type="scientific">Ktedonosporobacter rubrisoli</name>
    <dbReference type="NCBI Taxonomy" id="2509675"/>
    <lineage>
        <taxon>Bacteria</taxon>
        <taxon>Bacillati</taxon>
        <taxon>Chloroflexota</taxon>
        <taxon>Ktedonobacteria</taxon>
        <taxon>Ktedonobacterales</taxon>
        <taxon>Ktedonosporobacteraceae</taxon>
        <taxon>Ktedonosporobacter</taxon>
    </lineage>
</organism>
<dbReference type="InterPro" id="IPR000620">
    <property type="entry name" value="EamA_dom"/>
</dbReference>
<evidence type="ECO:0000256" key="1">
    <source>
        <dbReference type="ARBA" id="ARBA00004141"/>
    </source>
</evidence>
<evidence type="ECO:0000313" key="8">
    <source>
        <dbReference type="EMBL" id="QBD80866.1"/>
    </source>
</evidence>